<dbReference type="GO" id="GO:0006529">
    <property type="term" value="P:asparagine biosynthetic process"/>
    <property type="evidence" value="ECO:0007669"/>
    <property type="project" value="UniProtKB-KW"/>
</dbReference>
<dbReference type="PANTHER" id="PTHR45937:SF1">
    <property type="entry name" value="ASPARAGINE SYNTHETASE DOMAIN-CONTAINING PROTEIN 1"/>
    <property type="match status" value="1"/>
</dbReference>
<dbReference type="CDD" id="cd01991">
    <property type="entry name" value="Asn_synthase_B_C"/>
    <property type="match status" value="1"/>
</dbReference>
<evidence type="ECO:0000259" key="4">
    <source>
        <dbReference type="Pfam" id="PF00733"/>
    </source>
</evidence>
<name>A0A812W0W5_9DINO</name>
<gene>
    <name evidence="5" type="ORF">SNEC2469_LOCUS18487</name>
</gene>
<evidence type="ECO:0000256" key="2">
    <source>
        <dbReference type="ARBA" id="ARBA00022888"/>
    </source>
</evidence>
<dbReference type="AlphaFoldDB" id="A0A812W0W5"/>
<sequence>MADVGYNQTSQGTWVEGDAILYRGVAAILCKNTTLHVALEGAQEPISVSLGRGGVALLVRGQVFQRDEIQALSWGAVARELAELEGLPEIRRYLSALRGSFWAAYVREEQGSRCLYAATDLSGVMPMWLGRSEDGCELMASAMWPRRLFPAAVVPNLRQACPRMVYRLAASGWASSAPDPFHGLHAPITSGTSESSALEALVVQAARRCVAGEDKKIKNKYAYPEDLLVAEAAAREMNLEWKHHVMDLTEDGLRVVLSGLGSEEAFAGYQRHARACVAGDEATSRDRTLGLAQMWHRDLQRDFILASLAGVEIRYPFLDADLLDVALHLPAAEILANDAAKRRDQVAGEGNPFHQADFVMSVPGASHSPVALLLTSGYHSIQVYCLLTSWRCEISCVVGSVNDGGRAAAFARSVQLPLLDMKVSMSKHGYDMESLTDALKAAKEHYDIEGAACGHVCDLDLWGGVAAACDVVGLRAYAPEWGACSEVQSSMRRLVHDGTVLQLTKFPDPAFLGCTVATPGEADEVLSTLRSICGPHATDDTDGGYVDCEFVSNRFLPCGVREIKGLSISDKVRSREAPAHEGTSENGSPAIRRSGQLVLVLRFPCSPYP</sequence>
<keyword evidence="6" id="KW-1185">Reference proteome</keyword>
<evidence type="ECO:0000256" key="3">
    <source>
        <dbReference type="ARBA" id="ARBA00022962"/>
    </source>
</evidence>
<keyword evidence="1" id="KW-0028">Amino-acid biosynthesis</keyword>
<reference evidence="5" key="1">
    <citation type="submission" date="2021-02" db="EMBL/GenBank/DDBJ databases">
        <authorList>
            <person name="Dougan E. K."/>
            <person name="Rhodes N."/>
            <person name="Thang M."/>
            <person name="Chan C."/>
        </authorList>
    </citation>
    <scope>NUCLEOTIDE SEQUENCE</scope>
</reference>
<dbReference type="EMBL" id="CAJNJA010031153">
    <property type="protein sequence ID" value="CAE7653531.1"/>
    <property type="molecule type" value="Genomic_DNA"/>
</dbReference>
<dbReference type="OrthoDB" id="421964at2759"/>
<organism evidence="5 6">
    <name type="scientific">Symbiodinium necroappetens</name>
    <dbReference type="NCBI Taxonomy" id="1628268"/>
    <lineage>
        <taxon>Eukaryota</taxon>
        <taxon>Sar</taxon>
        <taxon>Alveolata</taxon>
        <taxon>Dinophyceae</taxon>
        <taxon>Suessiales</taxon>
        <taxon>Symbiodiniaceae</taxon>
        <taxon>Symbiodinium</taxon>
    </lineage>
</organism>
<feature type="domain" description="Asparagine synthetase" evidence="4">
    <location>
        <begin position="284"/>
        <end position="341"/>
    </location>
</feature>
<dbReference type="Pfam" id="PF00733">
    <property type="entry name" value="Asn_synthase"/>
    <property type="match status" value="1"/>
</dbReference>
<dbReference type="Gene3D" id="3.40.50.620">
    <property type="entry name" value="HUPs"/>
    <property type="match status" value="1"/>
</dbReference>
<protein>
    <recommendedName>
        <fullName evidence="4">Asparagine synthetase domain-containing protein</fullName>
    </recommendedName>
</protein>
<dbReference type="Proteomes" id="UP000601435">
    <property type="component" value="Unassembled WGS sequence"/>
</dbReference>
<dbReference type="InterPro" id="IPR014729">
    <property type="entry name" value="Rossmann-like_a/b/a_fold"/>
</dbReference>
<dbReference type="InterPro" id="IPR001962">
    <property type="entry name" value="Asn_synthase"/>
</dbReference>
<proteinExistence type="predicted"/>
<dbReference type="SUPFAM" id="SSF52402">
    <property type="entry name" value="Adenine nucleotide alpha hydrolases-like"/>
    <property type="match status" value="1"/>
</dbReference>
<evidence type="ECO:0000256" key="1">
    <source>
        <dbReference type="ARBA" id="ARBA00022605"/>
    </source>
</evidence>
<evidence type="ECO:0000313" key="5">
    <source>
        <dbReference type="EMBL" id="CAE7653531.1"/>
    </source>
</evidence>
<evidence type="ECO:0000313" key="6">
    <source>
        <dbReference type="Proteomes" id="UP000601435"/>
    </source>
</evidence>
<keyword evidence="2" id="KW-0061">Asparagine biosynthesis</keyword>
<dbReference type="GO" id="GO:0004066">
    <property type="term" value="F:asparagine synthase (glutamine-hydrolyzing) activity"/>
    <property type="evidence" value="ECO:0007669"/>
    <property type="project" value="InterPro"/>
</dbReference>
<dbReference type="InterPro" id="IPR051857">
    <property type="entry name" value="Asn_synthetase_domain"/>
</dbReference>
<dbReference type="PANTHER" id="PTHR45937">
    <property type="entry name" value="ASPARAGINE SYNTHETASE DOMAIN-CONTAINING PROTEIN 1"/>
    <property type="match status" value="1"/>
</dbReference>
<comment type="caution">
    <text evidence="5">The sequence shown here is derived from an EMBL/GenBank/DDBJ whole genome shotgun (WGS) entry which is preliminary data.</text>
</comment>
<accession>A0A812W0W5</accession>
<keyword evidence="3" id="KW-0315">Glutamine amidotransferase</keyword>